<dbReference type="KEGG" id="bbif:117209015"/>
<evidence type="ECO:0000313" key="3">
    <source>
        <dbReference type="RefSeq" id="XP_033306461.1"/>
    </source>
</evidence>
<evidence type="ECO:0000313" key="2">
    <source>
        <dbReference type="Proteomes" id="UP000515164"/>
    </source>
</evidence>
<dbReference type="Proteomes" id="UP000515164">
    <property type="component" value="Unplaced"/>
</dbReference>
<protein>
    <submittedName>
        <fullName evidence="3">Uncharacterized protein LOC117209015</fullName>
    </submittedName>
</protein>
<accession>A0A6P8LZD1</accession>
<dbReference type="Gene3D" id="3.30.160.570">
    <property type="entry name" value="Ncd80 complex, Spc24 subunit"/>
    <property type="match status" value="1"/>
</dbReference>
<name>A0A6P8LZD1_9HYME</name>
<evidence type="ECO:0000256" key="1">
    <source>
        <dbReference type="SAM" id="Coils"/>
    </source>
</evidence>
<dbReference type="AlphaFoldDB" id="A0A6P8LZD1"/>
<proteinExistence type="predicted"/>
<feature type="coiled-coil region" evidence="1">
    <location>
        <begin position="83"/>
        <end position="120"/>
    </location>
</feature>
<keyword evidence="1" id="KW-0175">Coiled coil</keyword>
<dbReference type="RefSeq" id="XP_033306461.1">
    <property type="nucleotide sequence ID" value="XM_033450570.1"/>
</dbReference>
<gene>
    <name evidence="3" type="primary">LOC117209015</name>
</gene>
<organism evidence="2 3">
    <name type="scientific">Bombus bifarius</name>
    <dbReference type="NCBI Taxonomy" id="103933"/>
    <lineage>
        <taxon>Eukaryota</taxon>
        <taxon>Metazoa</taxon>
        <taxon>Ecdysozoa</taxon>
        <taxon>Arthropoda</taxon>
        <taxon>Hexapoda</taxon>
        <taxon>Insecta</taxon>
        <taxon>Pterygota</taxon>
        <taxon>Neoptera</taxon>
        <taxon>Endopterygota</taxon>
        <taxon>Hymenoptera</taxon>
        <taxon>Apocrita</taxon>
        <taxon>Aculeata</taxon>
        <taxon>Apoidea</taxon>
        <taxon>Anthophila</taxon>
        <taxon>Apidae</taxon>
        <taxon>Bombus</taxon>
        <taxon>Pyrobombus</taxon>
    </lineage>
</organism>
<sequence length="201" mass="24088">MNEIMTLKENHIKISDLQVKDLLQNQIKLIDHIKNKRNQDFSEDGIKITDLTSKITSMRDTLQSEKQTLEYKNHVLSKHLDHITELDAEKNKFLEECQQLELQRNKLKTCKRNIQDQELLDQGRRKYALYRELTGIRWDFGKLKENITGNIYKGLYIHHFSYSNEENTKDLNNLLWQEIYQSVIHNEHKNTYDKENTVQNK</sequence>
<dbReference type="GeneID" id="117209015"/>
<keyword evidence="2" id="KW-1185">Reference proteome</keyword>
<reference evidence="3" key="1">
    <citation type="submission" date="2025-08" db="UniProtKB">
        <authorList>
            <consortium name="RefSeq"/>
        </authorList>
    </citation>
    <scope>IDENTIFICATION</scope>
    <source>
        <tissue evidence="3">Muscle</tissue>
    </source>
</reference>